<evidence type="ECO:0000256" key="1">
    <source>
        <dbReference type="ARBA" id="ARBA00007317"/>
    </source>
</evidence>
<dbReference type="Pfam" id="PF02817">
    <property type="entry name" value="E3_binding"/>
    <property type="match status" value="1"/>
</dbReference>
<dbReference type="FunFam" id="2.40.50.100:FF:000010">
    <property type="entry name" value="Acetyltransferase component of pyruvate dehydrogenase complex"/>
    <property type="match status" value="1"/>
</dbReference>
<reference evidence="12 13" key="1">
    <citation type="journal article" date="2016" name="Int. J. Syst. Evol. Microbiol.">
        <title>Pyruvatibacter mobilis gen. nov., sp. nov., a marine bacterium from the culture broth of Picochlorum sp. 122.</title>
        <authorList>
            <person name="Wang G."/>
            <person name="Tang M."/>
            <person name="Wu H."/>
            <person name="Dai S."/>
            <person name="Li T."/>
            <person name="Chen C."/>
            <person name="He H."/>
            <person name="Fan J."/>
            <person name="Xiang W."/>
            <person name="Li X."/>
        </authorList>
    </citation>
    <scope>NUCLEOTIDE SEQUENCE [LARGE SCALE GENOMIC DNA]</scope>
    <source>
        <strain evidence="12 13">GYP-11</strain>
    </source>
</reference>
<evidence type="ECO:0000256" key="4">
    <source>
        <dbReference type="ARBA" id="ARBA00022823"/>
    </source>
</evidence>
<keyword evidence="5 8" id="KW-0012">Acyltransferase</keyword>
<evidence type="ECO:0000256" key="5">
    <source>
        <dbReference type="ARBA" id="ARBA00023315"/>
    </source>
</evidence>
<dbReference type="EMBL" id="WXYQ01000006">
    <property type="protein sequence ID" value="NBG96118.1"/>
    <property type="molecule type" value="Genomic_DNA"/>
</dbReference>
<evidence type="ECO:0000259" key="11">
    <source>
        <dbReference type="PROSITE" id="PS51826"/>
    </source>
</evidence>
<evidence type="ECO:0000256" key="8">
    <source>
        <dbReference type="RuleBase" id="RU361137"/>
    </source>
</evidence>
<comment type="subunit">
    <text evidence="2">Forms a 24-polypeptide structural core with octahedral symmetry.</text>
</comment>
<sequence length="468" mass="49483">MPIPVLMPALSPTMEEGTLAKWLVKEGDKVASGDVLAEIETDKATMEVEAVDEGTLGRILVDEGTEGVAINKPIAVILEDGEDEGDLDDFDAGDAGDAAPAPKPAPSEKDTSDEEEADDDGAEKRASPQRGEEGARRESDGKVRGVETATPPAPEKDGERIFASPLARRIAADKGVDLKSLDGSGPHGRIIKADVEAAQPGKAAPKKAAAEKSDAKQQGKAPAAAPAGSLPDPRLYYEDGTYKEVPLDGMRKSIAKRLTQSKQELPHYYLTIDCELDELLRVRKELNARGEDDGIKVSVNDFIIRASALALMKVPDCNVSYAGDALLKHKHADIGVAVALDGGLITPIVKAAETKGLAQISAEVKELAQRAKDRKLKPADYEGGSFSVSNLGMFGIKNFTAVINPPQAAIMAVGAGEERPVVKNGTLSAATMMTVTLSCDHRAIDGALGAKLLQAFKRLIEDPLTMLL</sequence>
<feature type="region of interest" description="Disordered" evidence="9">
    <location>
        <begin position="195"/>
        <end position="232"/>
    </location>
</feature>
<feature type="compositionally biased region" description="Acidic residues" evidence="9">
    <location>
        <begin position="111"/>
        <end position="121"/>
    </location>
</feature>
<keyword evidence="4 8" id="KW-0450">Lipoyl</keyword>
<dbReference type="InterPro" id="IPR006257">
    <property type="entry name" value="LAT1"/>
</dbReference>
<dbReference type="OrthoDB" id="9805770at2"/>
<dbReference type="FunFam" id="3.30.559.10:FF:000003">
    <property type="entry name" value="Acetyltransferase component of pyruvate dehydrogenase complex"/>
    <property type="match status" value="1"/>
</dbReference>
<dbReference type="PROSITE" id="PS50968">
    <property type="entry name" value="BIOTINYL_LIPOYL"/>
    <property type="match status" value="1"/>
</dbReference>
<dbReference type="AlphaFoldDB" id="A0A845QCT3"/>
<evidence type="ECO:0000256" key="6">
    <source>
        <dbReference type="ARBA" id="ARBA00025211"/>
    </source>
</evidence>
<dbReference type="PROSITE" id="PS51826">
    <property type="entry name" value="PSBD"/>
    <property type="match status" value="1"/>
</dbReference>
<dbReference type="Pfam" id="PF00364">
    <property type="entry name" value="Biotin_lipoyl"/>
    <property type="match status" value="1"/>
</dbReference>
<keyword evidence="12" id="KW-0670">Pyruvate</keyword>
<feature type="compositionally biased region" description="Acidic residues" evidence="9">
    <location>
        <begin position="83"/>
        <end position="94"/>
    </location>
</feature>
<feature type="compositionally biased region" description="Low complexity" evidence="9">
    <location>
        <begin position="218"/>
        <end position="228"/>
    </location>
</feature>
<dbReference type="Pfam" id="PF00198">
    <property type="entry name" value="2-oxoacid_dh"/>
    <property type="match status" value="1"/>
</dbReference>
<feature type="domain" description="Peripheral subunit-binding (PSBD)" evidence="11">
    <location>
        <begin position="162"/>
        <end position="199"/>
    </location>
</feature>
<proteinExistence type="inferred from homology"/>
<feature type="compositionally biased region" description="Basic and acidic residues" evidence="9">
    <location>
        <begin position="122"/>
        <end position="145"/>
    </location>
</feature>
<dbReference type="GO" id="GO:0045254">
    <property type="term" value="C:pyruvate dehydrogenase complex"/>
    <property type="evidence" value="ECO:0007669"/>
    <property type="project" value="UniProtKB-UniRule"/>
</dbReference>
<dbReference type="SUPFAM" id="SSF47005">
    <property type="entry name" value="Peripheral subunit-binding domain of 2-oxo acid dehydrogenase complex"/>
    <property type="match status" value="1"/>
</dbReference>
<protein>
    <recommendedName>
        <fullName evidence="8">Acetyltransferase component of pyruvate dehydrogenase complex</fullName>
        <ecNumber evidence="8">2.3.1.12</ecNumber>
    </recommendedName>
</protein>
<dbReference type="InterPro" id="IPR001078">
    <property type="entry name" value="2-oxoacid_DH_actylTfrase"/>
</dbReference>
<comment type="function">
    <text evidence="6">The pyruvate dehydrogenase complex catalyzes the overall conversion of pyruvate to acetyl-CoA and CO(2). It contains multiple copies of three enzymatic components: pyruvate dehydrogenase (E1), dihydrolipoamide acetyltransferase (E2) and lipoamide dehydrogenase (E3).</text>
</comment>
<dbReference type="InterPro" id="IPR000089">
    <property type="entry name" value="Biotin_lipoyl"/>
</dbReference>
<dbReference type="GO" id="GO:0004742">
    <property type="term" value="F:dihydrolipoyllysine-residue acetyltransferase activity"/>
    <property type="evidence" value="ECO:0007669"/>
    <property type="project" value="UniProtKB-UniRule"/>
</dbReference>
<dbReference type="GeneID" id="300654829"/>
<feature type="domain" description="Lipoyl-binding" evidence="10">
    <location>
        <begin position="2"/>
        <end position="78"/>
    </location>
</feature>
<dbReference type="InterPro" id="IPR045257">
    <property type="entry name" value="E2/Pdx1"/>
</dbReference>
<comment type="caution">
    <text evidence="12">The sequence shown here is derived from an EMBL/GenBank/DDBJ whole genome shotgun (WGS) entry which is preliminary data.</text>
</comment>
<dbReference type="Gene3D" id="2.40.50.100">
    <property type="match status" value="1"/>
</dbReference>
<comment type="catalytic activity">
    <reaction evidence="7 8">
        <text>N(6)-[(R)-dihydrolipoyl]-L-lysyl-[protein] + acetyl-CoA = N(6)-[(R)-S(8)-acetyldihydrolipoyl]-L-lysyl-[protein] + CoA</text>
        <dbReference type="Rhea" id="RHEA:17017"/>
        <dbReference type="Rhea" id="RHEA-COMP:10475"/>
        <dbReference type="Rhea" id="RHEA-COMP:10478"/>
        <dbReference type="ChEBI" id="CHEBI:57287"/>
        <dbReference type="ChEBI" id="CHEBI:57288"/>
        <dbReference type="ChEBI" id="CHEBI:83100"/>
        <dbReference type="ChEBI" id="CHEBI:83111"/>
        <dbReference type="EC" id="2.3.1.12"/>
    </reaction>
</comment>
<dbReference type="InterPro" id="IPR036625">
    <property type="entry name" value="E3-bd_dom_sf"/>
</dbReference>
<feature type="compositionally biased region" description="Low complexity" evidence="9">
    <location>
        <begin position="197"/>
        <end position="207"/>
    </location>
</feature>
<evidence type="ECO:0000256" key="2">
    <source>
        <dbReference type="ARBA" id="ARBA00011484"/>
    </source>
</evidence>
<keyword evidence="13" id="KW-1185">Reference proteome</keyword>
<dbReference type="GO" id="GO:0006086">
    <property type="term" value="P:pyruvate decarboxylation to acetyl-CoA"/>
    <property type="evidence" value="ECO:0007669"/>
    <property type="project" value="InterPro"/>
</dbReference>
<feature type="compositionally biased region" description="Basic and acidic residues" evidence="9">
    <location>
        <begin position="208"/>
        <end position="217"/>
    </location>
</feature>
<keyword evidence="3 8" id="KW-0808">Transferase</keyword>
<evidence type="ECO:0000313" key="13">
    <source>
        <dbReference type="Proteomes" id="UP000470384"/>
    </source>
</evidence>
<dbReference type="InterPro" id="IPR011053">
    <property type="entry name" value="Single_hybrid_motif"/>
</dbReference>
<dbReference type="Gene3D" id="4.10.320.10">
    <property type="entry name" value="E3-binding domain"/>
    <property type="match status" value="1"/>
</dbReference>
<dbReference type="PANTHER" id="PTHR23151">
    <property type="entry name" value="DIHYDROLIPOAMIDE ACETYL/SUCCINYL-TRANSFERASE-RELATED"/>
    <property type="match status" value="1"/>
</dbReference>
<dbReference type="InterPro" id="IPR003016">
    <property type="entry name" value="2-oxoA_DH_lipoyl-BS"/>
</dbReference>
<organism evidence="12 13">
    <name type="scientific">Pyruvatibacter mobilis</name>
    <dbReference type="NCBI Taxonomy" id="1712261"/>
    <lineage>
        <taxon>Bacteria</taxon>
        <taxon>Pseudomonadati</taxon>
        <taxon>Pseudomonadota</taxon>
        <taxon>Alphaproteobacteria</taxon>
        <taxon>Hyphomicrobiales</taxon>
        <taxon>Parvibaculaceae</taxon>
        <taxon>Pyruvatibacter</taxon>
    </lineage>
</organism>
<comment type="cofactor">
    <cofactor evidence="8">
        <name>(R)-lipoate</name>
        <dbReference type="ChEBI" id="CHEBI:83088"/>
    </cofactor>
    <text evidence="8">Binds 1 lipoyl cofactor covalently.</text>
</comment>
<evidence type="ECO:0000256" key="3">
    <source>
        <dbReference type="ARBA" id="ARBA00022679"/>
    </source>
</evidence>
<dbReference type="EC" id="2.3.1.12" evidence="8"/>
<evidence type="ECO:0000313" key="12">
    <source>
        <dbReference type="EMBL" id="NBG96118.1"/>
    </source>
</evidence>
<dbReference type="NCBIfam" id="TIGR01349">
    <property type="entry name" value="PDHac_trf_mito"/>
    <property type="match status" value="1"/>
</dbReference>
<gene>
    <name evidence="12" type="ORF">GTQ45_10280</name>
</gene>
<dbReference type="Proteomes" id="UP000470384">
    <property type="component" value="Unassembled WGS sequence"/>
</dbReference>
<dbReference type="PANTHER" id="PTHR23151:SF90">
    <property type="entry name" value="DIHYDROLIPOYLLYSINE-RESIDUE ACETYLTRANSFERASE COMPONENT OF PYRUVATE DEHYDROGENASE COMPLEX, MITOCHONDRIAL-RELATED"/>
    <property type="match status" value="1"/>
</dbReference>
<evidence type="ECO:0000259" key="10">
    <source>
        <dbReference type="PROSITE" id="PS50968"/>
    </source>
</evidence>
<feature type="region of interest" description="Disordered" evidence="9">
    <location>
        <begin position="83"/>
        <end position="162"/>
    </location>
</feature>
<dbReference type="RefSeq" id="WP_160588075.1">
    <property type="nucleotide sequence ID" value="NZ_BMHN01000001.1"/>
</dbReference>
<evidence type="ECO:0000256" key="9">
    <source>
        <dbReference type="SAM" id="MobiDB-lite"/>
    </source>
</evidence>
<dbReference type="InterPro" id="IPR004167">
    <property type="entry name" value="PSBD"/>
</dbReference>
<dbReference type="SUPFAM" id="SSF51230">
    <property type="entry name" value="Single hybrid motif"/>
    <property type="match status" value="1"/>
</dbReference>
<dbReference type="SUPFAM" id="SSF52777">
    <property type="entry name" value="CoA-dependent acyltransferases"/>
    <property type="match status" value="1"/>
</dbReference>
<dbReference type="Gene3D" id="3.30.559.10">
    <property type="entry name" value="Chloramphenicol acetyltransferase-like domain"/>
    <property type="match status" value="1"/>
</dbReference>
<name>A0A845QCT3_9HYPH</name>
<evidence type="ECO:0000256" key="7">
    <source>
        <dbReference type="ARBA" id="ARBA00048370"/>
    </source>
</evidence>
<dbReference type="PROSITE" id="PS00189">
    <property type="entry name" value="LIPOYL"/>
    <property type="match status" value="1"/>
</dbReference>
<dbReference type="CDD" id="cd06849">
    <property type="entry name" value="lipoyl_domain"/>
    <property type="match status" value="1"/>
</dbReference>
<dbReference type="InterPro" id="IPR023213">
    <property type="entry name" value="CAT-like_dom_sf"/>
</dbReference>
<comment type="similarity">
    <text evidence="1 8">Belongs to the 2-oxoacid dehydrogenase family.</text>
</comment>
<accession>A0A845QCT3</accession>